<gene>
    <name evidence="3" type="ORF">GCM10008932_17900</name>
</gene>
<keyword evidence="4" id="KW-1185">Reference proteome</keyword>
<keyword evidence="1" id="KW-0378">Hydrolase</keyword>
<dbReference type="Gene3D" id="3.60.21.10">
    <property type="match status" value="1"/>
</dbReference>
<dbReference type="PIRSF" id="PIRSF033091">
    <property type="entry name" value="Pesterase_YhaO"/>
    <property type="match status" value="1"/>
</dbReference>
<dbReference type="InterPro" id="IPR004843">
    <property type="entry name" value="Calcineurin-like_PHP"/>
</dbReference>
<dbReference type="CDD" id="cd00840">
    <property type="entry name" value="MPP_Mre11_N"/>
    <property type="match status" value="1"/>
</dbReference>
<accession>A0ABP3HE42</accession>
<reference evidence="4" key="1">
    <citation type="journal article" date="2019" name="Int. J. Syst. Evol. Microbiol.">
        <title>The Global Catalogue of Microorganisms (GCM) 10K type strain sequencing project: providing services to taxonomists for standard genome sequencing and annotation.</title>
        <authorList>
            <consortium name="The Broad Institute Genomics Platform"/>
            <consortium name="The Broad Institute Genome Sequencing Center for Infectious Disease"/>
            <person name="Wu L."/>
            <person name="Ma J."/>
        </authorList>
    </citation>
    <scope>NUCLEOTIDE SEQUENCE [LARGE SCALE GENOMIC DNA]</scope>
    <source>
        <strain evidence="4">JCM 12662</strain>
    </source>
</reference>
<dbReference type="PANTHER" id="PTHR30337">
    <property type="entry name" value="COMPONENT OF ATP-DEPENDENT DSDNA EXONUCLEASE"/>
    <property type="match status" value="1"/>
</dbReference>
<keyword evidence="3" id="KW-0269">Exonuclease</keyword>
<dbReference type="PANTHER" id="PTHR30337:SF7">
    <property type="entry name" value="PHOSPHOESTERASE"/>
    <property type="match status" value="1"/>
</dbReference>
<organism evidence="3 4">
    <name type="scientific">Alkalibacterium iburiense</name>
    <dbReference type="NCBI Taxonomy" id="290589"/>
    <lineage>
        <taxon>Bacteria</taxon>
        <taxon>Bacillati</taxon>
        <taxon>Bacillota</taxon>
        <taxon>Bacilli</taxon>
        <taxon>Lactobacillales</taxon>
        <taxon>Carnobacteriaceae</taxon>
        <taxon>Alkalibacterium</taxon>
    </lineage>
</organism>
<keyword evidence="3" id="KW-0540">Nuclease</keyword>
<sequence>MVKFIHAADLHLDSPFKGLKKLPKKTLKMIKESTFLSLRHIVNQAINHEVDFVLLAGDIYDIDDRSIKAQVFLKEELERLKQENIPVFLIHGNHDYQANDEAHLSMPSNVTVYGSGVETHTLLTESGEKVAISGFTYDKKWIEERKIKHYPQRSNHVDFHIGLLHGYAEGQDSDHGRYAPFSLSELREKNYDYWALGHIHKRQQLSKNPLIYYSGNTQGRNKKETGEKGCLLVELHPTTSQVQFIQTAPIIWESMEVNAANFTALDDVYELVKEAVREESQHSKLIHLTLTVSNELPPSVMKKLEQTDFYEAVNHYSEDRFSFIVEATVKIELKDNQVLSLNSVFPEAWAQSLEEMASKESFNQVTDELYRMHAFSKHLSVRDADYRKDIMDKAVHLLLQDLGEEGVRNED</sequence>
<evidence type="ECO:0000313" key="4">
    <source>
        <dbReference type="Proteomes" id="UP001501166"/>
    </source>
</evidence>
<evidence type="ECO:0000259" key="2">
    <source>
        <dbReference type="Pfam" id="PF00149"/>
    </source>
</evidence>
<dbReference type="Proteomes" id="UP001501166">
    <property type="component" value="Unassembled WGS sequence"/>
</dbReference>
<feature type="domain" description="Calcineurin-like phosphoesterase" evidence="2">
    <location>
        <begin position="3"/>
        <end position="201"/>
    </location>
</feature>
<name>A0ABP3HE42_9LACT</name>
<evidence type="ECO:0000256" key="1">
    <source>
        <dbReference type="ARBA" id="ARBA00022801"/>
    </source>
</evidence>
<dbReference type="InterPro" id="IPR050535">
    <property type="entry name" value="DNA_Repair-Maintenance_Comp"/>
</dbReference>
<proteinExistence type="predicted"/>
<comment type="caution">
    <text evidence="3">The sequence shown here is derived from an EMBL/GenBank/DDBJ whole genome shotgun (WGS) entry which is preliminary data.</text>
</comment>
<dbReference type="InterPro" id="IPR029052">
    <property type="entry name" value="Metallo-depent_PP-like"/>
</dbReference>
<dbReference type="InterPro" id="IPR041796">
    <property type="entry name" value="Mre11_N"/>
</dbReference>
<evidence type="ECO:0000313" key="3">
    <source>
        <dbReference type="EMBL" id="GAA0366136.1"/>
    </source>
</evidence>
<dbReference type="InterPro" id="IPR014576">
    <property type="entry name" value="Pesterase_YhaO"/>
</dbReference>
<dbReference type="RefSeq" id="WP_343755844.1">
    <property type="nucleotide sequence ID" value="NZ_BAAACW010000111.1"/>
</dbReference>
<dbReference type="SUPFAM" id="SSF56300">
    <property type="entry name" value="Metallo-dependent phosphatases"/>
    <property type="match status" value="1"/>
</dbReference>
<dbReference type="GO" id="GO:0004527">
    <property type="term" value="F:exonuclease activity"/>
    <property type="evidence" value="ECO:0007669"/>
    <property type="project" value="UniProtKB-KW"/>
</dbReference>
<dbReference type="EMBL" id="BAAACW010000111">
    <property type="protein sequence ID" value="GAA0366136.1"/>
    <property type="molecule type" value="Genomic_DNA"/>
</dbReference>
<protein>
    <submittedName>
        <fullName evidence="3">Exonuclease SbcCD subunit D</fullName>
    </submittedName>
</protein>
<dbReference type="Pfam" id="PF00149">
    <property type="entry name" value="Metallophos"/>
    <property type="match status" value="1"/>
</dbReference>